<evidence type="ECO:0000313" key="1">
    <source>
        <dbReference type="EMBL" id="KAA6378803.1"/>
    </source>
</evidence>
<comment type="caution">
    <text evidence="1">The sequence shown here is derived from an EMBL/GenBank/DDBJ whole genome shotgun (WGS) entry which is preliminary data.</text>
</comment>
<sequence length="47" mass="4927">HYLYNVGVCGESDLDGDLFGVYGNNGRLVVLLLVLSLFRAVRGGGGA</sequence>
<accession>A0A5J4V8J1</accession>
<proteinExistence type="predicted"/>
<evidence type="ECO:0000313" key="2">
    <source>
        <dbReference type="Proteomes" id="UP000324800"/>
    </source>
</evidence>
<dbReference type="Proteomes" id="UP000324800">
    <property type="component" value="Unassembled WGS sequence"/>
</dbReference>
<dbReference type="AlphaFoldDB" id="A0A5J4V8J1"/>
<gene>
    <name evidence="1" type="ORF">EZS28_025668</name>
</gene>
<organism evidence="1 2">
    <name type="scientific">Streblomastix strix</name>
    <dbReference type="NCBI Taxonomy" id="222440"/>
    <lineage>
        <taxon>Eukaryota</taxon>
        <taxon>Metamonada</taxon>
        <taxon>Preaxostyla</taxon>
        <taxon>Oxymonadida</taxon>
        <taxon>Streblomastigidae</taxon>
        <taxon>Streblomastix</taxon>
    </lineage>
</organism>
<protein>
    <submittedName>
        <fullName evidence="1">Uncharacterized protein</fullName>
    </submittedName>
</protein>
<feature type="non-terminal residue" evidence="1">
    <location>
        <position position="1"/>
    </location>
</feature>
<reference evidence="1 2" key="1">
    <citation type="submission" date="2019-03" db="EMBL/GenBank/DDBJ databases">
        <title>Single cell metagenomics reveals metabolic interactions within the superorganism composed of flagellate Streblomastix strix and complex community of Bacteroidetes bacteria on its surface.</title>
        <authorList>
            <person name="Treitli S.C."/>
            <person name="Kolisko M."/>
            <person name="Husnik F."/>
            <person name="Keeling P."/>
            <person name="Hampl V."/>
        </authorList>
    </citation>
    <scope>NUCLEOTIDE SEQUENCE [LARGE SCALE GENOMIC DNA]</scope>
    <source>
        <strain evidence="1">ST1C</strain>
    </source>
</reference>
<name>A0A5J4V8J1_9EUKA</name>
<dbReference type="EMBL" id="SNRW01008912">
    <property type="protein sequence ID" value="KAA6378803.1"/>
    <property type="molecule type" value="Genomic_DNA"/>
</dbReference>